<dbReference type="GO" id="GO:0005759">
    <property type="term" value="C:mitochondrial matrix"/>
    <property type="evidence" value="ECO:0007669"/>
    <property type="project" value="TreeGrafter"/>
</dbReference>
<accession>A0A1E3QMQ9</accession>
<dbReference type="InterPro" id="IPR001650">
    <property type="entry name" value="Helicase_C-like"/>
</dbReference>
<dbReference type="InterPro" id="IPR027417">
    <property type="entry name" value="P-loop_NTPase"/>
</dbReference>
<evidence type="ECO:0000313" key="5">
    <source>
        <dbReference type="EMBL" id="ODQ79006.1"/>
    </source>
</evidence>
<dbReference type="AlphaFoldDB" id="A0A1E3QMQ9"/>
<feature type="region of interest" description="Disordered" evidence="2">
    <location>
        <begin position="469"/>
        <end position="491"/>
    </location>
</feature>
<dbReference type="GO" id="GO:0061749">
    <property type="term" value="F:forked DNA-dependent helicase activity"/>
    <property type="evidence" value="ECO:0007669"/>
    <property type="project" value="TreeGrafter"/>
</dbReference>
<evidence type="ECO:0000259" key="4">
    <source>
        <dbReference type="PROSITE" id="PS51194"/>
    </source>
</evidence>
<feature type="compositionally biased region" description="Basic and acidic residues" evidence="2">
    <location>
        <begin position="482"/>
        <end position="491"/>
    </location>
</feature>
<dbReference type="OrthoDB" id="16911at2759"/>
<dbReference type="EMBL" id="KV454433">
    <property type="protein sequence ID" value="ODQ79006.1"/>
    <property type="molecule type" value="Genomic_DNA"/>
</dbReference>
<reference evidence="6" key="1">
    <citation type="submission" date="2016-05" db="EMBL/GenBank/DDBJ databases">
        <title>Comparative genomics of biotechnologically important yeasts.</title>
        <authorList>
            <consortium name="DOE Joint Genome Institute"/>
            <person name="Riley R."/>
            <person name="Haridas S."/>
            <person name="Wolfe K.H."/>
            <person name="Lopes M.R."/>
            <person name="Hittinger C.T."/>
            <person name="Goker M."/>
            <person name="Salamov A."/>
            <person name="Wisecaver J."/>
            <person name="Long T.M."/>
            <person name="Aerts A.L."/>
            <person name="Barry K."/>
            <person name="Choi C."/>
            <person name="Clum A."/>
            <person name="Coughlan A.Y."/>
            <person name="Deshpande S."/>
            <person name="Douglass A.P."/>
            <person name="Hanson S.J."/>
            <person name="Klenk H.-P."/>
            <person name="Labutti K."/>
            <person name="Lapidus A."/>
            <person name="Lindquist E."/>
            <person name="Lipzen A."/>
            <person name="Meier-Kolthoff J.P."/>
            <person name="Ohm R.A."/>
            <person name="Otillar R.P."/>
            <person name="Pangilinan J."/>
            <person name="Peng Y."/>
            <person name="Rokas A."/>
            <person name="Rosa C.A."/>
            <person name="Scheuner C."/>
            <person name="Sibirny A.A."/>
            <person name="Slot J.C."/>
            <person name="Stielow J.B."/>
            <person name="Sun H."/>
            <person name="Kurtzman C.P."/>
            <person name="Blackwell M."/>
            <person name="Grigoriev I.V."/>
            <person name="Jeffries T.W."/>
        </authorList>
    </citation>
    <scope>NUCLEOTIDE SEQUENCE [LARGE SCALE GENOMIC DNA]</scope>
    <source>
        <strain evidence="6">NRRL Y-12698</strain>
    </source>
</reference>
<keyword evidence="6" id="KW-1185">Reference proteome</keyword>
<dbReference type="GO" id="GO:0005524">
    <property type="term" value="F:ATP binding"/>
    <property type="evidence" value="ECO:0007669"/>
    <property type="project" value="InterPro"/>
</dbReference>
<sequence length="951" mass="107468">MGHVRFLTHTSYRTKHVEETSHGLRDYQEECISHSMAAMAAGRTKLAVSLPTGSGKTVIFVNLIKRTRQHPPKKALILVHRKELAAQAMKACAVYLPDLSVGLEMAENRALPDNNIVIASVASLSRGNRLDLYVPSEFDLIIIDECHHAVAPSYRKILQHFKSASVPYIGFSATLERADLKTLHAVFPEVVYQKSLSDFALDRWLSDIVFTTVETEADLSVVEVYSQTGDYNTNKLSTVMNTSHNNSLILTTYIHMAKTYSRMSTLVFCINIDHLRSLQEVFIMRGVDARFVTGETKSAERIEIVEAFKRGEFPVLLNCGVFTEGTDIPNIDCVLLARPTRSRPLLTQMIGRGLRRAMGKDNCHIIDFVGLNDTDAQTVPALLGLKSSTKLKGMSLSEILALQKEQQAKNLTNFPERFLEELRMMEGPTEPVFSDDNRPMEEIKLMDTETALEKVNYLSLDRELAEEEMFSKTETDEVGSTDAKKREVEEVKSPAKKREAIKTASADQINLQTLFYDYLDIGRELDKEAEKYPDILSLQLDFELSSYPWLALNALTFIVPLLHNNNSVLDRRVFFLCVRKTKTGYTMTLDCTAPGHRFLKDITSKVSLGEVFSLAENYLNLISGNHSDWRKHALWRYDSVLPSQHEYITREFGRLMDGKKIAVEGYNEVEVSKFFSALTFGDFASLVGAFRAAPRAAVAYILAQLGWGYTALPRSGEGSNEAFVSYKIEQRNKTYNYLYTEAQLLVQRFKQSPVRSGSVYPWYVVDQVSVMPFIHDTEMQARFYFLVINQTSTLNPTFVVSLQRGYANAITDKTDLLTVQSLSEALGFGDALIGTVSVHLSGKKASAWRKDAKWRTNAITDKQKSGMVGRIVAILRELDLKAGYYEEKRLREFTLSLALGPYIDIMSALTVDPALMVKWLMVDRLRVWPKLVKARYPNGDSNRPNKRKNEK</sequence>
<gene>
    <name evidence="5" type="ORF">BABINDRAFT_162080</name>
</gene>
<dbReference type="GO" id="GO:0000403">
    <property type="term" value="F:Y-form DNA binding"/>
    <property type="evidence" value="ECO:0007669"/>
    <property type="project" value="TreeGrafter"/>
</dbReference>
<dbReference type="STRING" id="984486.A0A1E3QMQ9"/>
<feature type="domain" description="Helicase ATP-binding" evidence="3">
    <location>
        <begin position="37"/>
        <end position="193"/>
    </location>
</feature>
<evidence type="ECO:0000256" key="2">
    <source>
        <dbReference type="SAM" id="MobiDB-lite"/>
    </source>
</evidence>
<dbReference type="PROSITE" id="PS51192">
    <property type="entry name" value="HELICASE_ATP_BIND_1"/>
    <property type="match status" value="1"/>
</dbReference>
<dbReference type="GO" id="GO:0070125">
    <property type="term" value="P:mitochondrial translational elongation"/>
    <property type="evidence" value="ECO:0007669"/>
    <property type="project" value="TreeGrafter"/>
</dbReference>
<dbReference type="Pfam" id="PF04851">
    <property type="entry name" value="ResIII"/>
    <property type="match status" value="1"/>
</dbReference>
<evidence type="ECO:0008006" key="7">
    <source>
        <dbReference type="Google" id="ProtNLM"/>
    </source>
</evidence>
<dbReference type="SUPFAM" id="SSF52540">
    <property type="entry name" value="P-loop containing nucleoside triphosphate hydrolases"/>
    <property type="match status" value="1"/>
</dbReference>
<proteinExistence type="predicted"/>
<dbReference type="SMART" id="SM00487">
    <property type="entry name" value="DEXDc"/>
    <property type="match status" value="1"/>
</dbReference>
<dbReference type="InterPro" id="IPR014001">
    <property type="entry name" value="Helicase_ATP-bd"/>
</dbReference>
<dbReference type="RefSeq" id="XP_018984334.1">
    <property type="nucleotide sequence ID" value="XM_019129164.1"/>
</dbReference>
<dbReference type="PROSITE" id="PS51194">
    <property type="entry name" value="HELICASE_CTER"/>
    <property type="match status" value="1"/>
</dbReference>
<name>A0A1E3QMQ9_9ASCO</name>
<dbReference type="CDD" id="cd18799">
    <property type="entry name" value="SF2_C_EcoAI-like"/>
    <property type="match status" value="1"/>
</dbReference>
<dbReference type="Gene3D" id="3.40.50.300">
    <property type="entry name" value="P-loop containing nucleotide triphosphate hydrolases"/>
    <property type="match status" value="2"/>
</dbReference>
<protein>
    <recommendedName>
        <fullName evidence="7">ATP-dependent helicase IRC3</fullName>
    </recommendedName>
</protein>
<dbReference type="GO" id="GO:0036121">
    <property type="term" value="F:double-stranded DNA helicase activity"/>
    <property type="evidence" value="ECO:0007669"/>
    <property type="project" value="TreeGrafter"/>
</dbReference>
<evidence type="ECO:0000259" key="3">
    <source>
        <dbReference type="PROSITE" id="PS51192"/>
    </source>
</evidence>
<organism evidence="5 6">
    <name type="scientific">Babjeviella inositovora NRRL Y-12698</name>
    <dbReference type="NCBI Taxonomy" id="984486"/>
    <lineage>
        <taxon>Eukaryota</taxon>
        <taxon>Fungi</taxon>
        <taxon>Dikarya</taxon>
        <taxon>Ascomycota</taxon>
        <taxon>Saccharomycotina</taxon>
        <taxon>Pichiomycetes</taxon>
        <taxon>Serinales incertae sedis</taxon>
        <taxon>Babjeviella</taxon>
    </lineage>
</organism>
<dbReference type="Proteomes" id="UP000094336">
    <property type="component" value="Unassembled WGS sequence"/>
</dbReference>
<evidence type="ECO:0000256" key="1">
    <source>
        <dbReference type="ARBA" id="ARBA00022806"/>
    </source>
</evidence>
<keyword evidence="1" id="KW-0547">Nucleotide-binding</keyword>
<dbReference type="PANTHER" id="PTHR47396">
    <property type="entry name" value="TYPE I RESTRICTION ENZYME ECOKI R PROTEIN"/>
    <property type="match status" value="1"/>
</dbReference>
<dbReference type="InterPro" id="IPR006935">
    <property type="entry name" value="Helicase/UvrB_N"/>
</dbReference>
<dbReference type="SMART" id="SM00490">
    <property type="entry name" value="HELICc"/>
    <property type="match status" value="1"/>
</dbReference>
<keyword evidence="1" id="KW-0378">Hydrolase</keyword>
<keyword evidence="1" id="KW-0347">Helicase</keyword>
<dbReference type="PANTHER" id="PTHR47396:SF1">
    <property type="entry name" value="ATP-DEPENDENT HELICASE IRC3-RELATED"/>
    <property type="match status" value="1"/>
</dbReference>
<dbReference type="GO" id="GO:0032042">
    <property type="term" value="P:mitochondrial DNA metabolic process"/>
    <property type="evidence" value="ECO:0007669"/>
    <property type="project" value="TreeGrafter"/>
</dbReference>
<keyword evidence="1" id="KW-0067">ATP-binding</keyword>
<evidence type="ECO:0000313" key="6">
    <source>
        <dbReference type="Proteomes" id="UP000094336"/>
    </source>
</evidence>
<dbReference type="InterPro" id="IPR050742">
    <property type="entry name" value="Helicase_Restrict-Modif_Enz"/>
</dbReference>
<dbReference type="GeneID" id="30147017"/>
<feature type="domain" description="Helicase C-terminal" evidence="4">
    <location>
        <begin position="255"/>
        <end position="402"/>
    </location>
</feature>
<dbReference type="Pfam" id="PF00271">
    <property type="entry name" value="Helicase_C"/>
    <property type="match status" value="1"/>
</dbReference>
<dbReference type="GO" id="GO:0016787">
    <property type="term" value="F:hydrolase activity"/>
    <property type="evidence" value="ECO:0007669"/>
    <property type="project" value="InterPro"/>
</dbReference>
<dbReference type="CDD" id="cd18032">
    <property type="entry name" value="DEXHc_RE_I_III_res"/>
    <property type="match status" value="1"/>
</dbReference>